<evidence type="ECO:0000313" key="2">
    <source>
        <dbReference type="Proteomes" id="UP001153387"/>
    </source>
</evidence>
<dbReference type="EMBL" id="JAPDHZ010000008">
    <property type="protein sequence ID" value="MDG0795294.1"/>
    <property type="molecule type" value="Genomic_DNA"/>
</dbReference>
<gene>
    <name evidence="1" type="ORF">OMP38_34065</name>
</gene>
<dbReference type="AlphaFoldDB" id="A0A9X4KPP0"/>
<evidence type="ECO:0000313" key="1">
    <source>
        <dbReference type="EMBL" id="MDG0795294.1"/>
    </source>
</evidence>
<reference evidence="1 2" key="1">
    <citation type="submission" date="2022-10" db="EMBL/GenBank/DDBJ databases">
        <title>Comparative genomic analysis of Cohnella hashimotonis sp. nov., isolated from the International Space Station.</title>
        <authorList>
            <person name="Simpson A."/>
            <person name="Venkateswaran K."/>
        </authorList>
    </citation>
    <scope>NUCLEOTIDE SEQUENCE [LARGE SCALE GENOMIC DNA]</scope>
    <source>
        <strain evidence="1 2">DSM 18997</strain>
    </source>
</reference>
<organism evidence="1 2">
    <name type="scientific">Cohnella ginsengisoli</name>
    <dbReference type="NCBI Taxonomy" id="425004"/>
    <lineage>
        <taxon>Bacteria</taxon>
        <taxon>Bacillati</taxon>
        <taxon>Bacillota</taxon>
        <taxon>Bacilli</taxon>
        <taxon>Bacillales</taxon>
        <taxon>Paenibacillaceae</taxon>
        <taxon>Cohnella</taxon>
    </lineage>
</organism>
<dbReference type="Proteomes" id="UP001153387">
    <property type="component" value="Unassembled WGS sequence"/>
</dbReference>
<proteinExistence type="predicted"/>
<sequence>MMYINGQTLSHDRHFADHIVAEVPVQIYRNKEHSDIGFIEYYGKEYVKVNNNVYCRKSFTFISRPGY</sequence>
<accession>A0A9X4KPP0</accession>
<keyword evidence="2" id="KW-1185">Reference proteome</keyword>
<name>A0A9X4KPP0_9BACL</name>
<dbReference type="RefSeq" id="WP_255374658.1">
    <property type="nucleotide sequence ID" value="NZ_JAPDHZ010000008.1"/>
</dbReference>
<protein>
    <submittedName>
        <fullName evidence="1">Uncharacterized protein</fullName>
    </submittedName>
</protein>
<comment type="caution">
    <text evidence="1">The sequence shown here is derived from an EMBL/GenBank/DDBJ whole genome shotgun (WGS) entry which is preliminary data.</text>
</comment>